<comment type="subcellular location">
    <subcellularLocation>
        <location evidence="1">Bacterial flagellum</location>
    </subcellularLocation>
    <subcellularLocation>
        <location evidence="2">Secreted</location>
    </subcellularLocation>
</comment>
<dbReference type="GO" id="GO:0005576">
    <property type="term" value="C:extracellular region"/>
    <property type="evidence" value="ECO:0007669"/>
    <property type="project" value="UniProtKB-SubCell"/>
</dbReference>
<dbReference type="STRING" id="213588.SAMN02745204_02123"/>
<proteinExistence type="inferred from homology"/>
<evidence type="ECO:0000313" key="7">
    <source>
        <dbReference type="EMBL" id="SHF25776.1"/>
    </source>
</evidence>
<gene>
    <name evidence="7" type="ORF">SAMN02745204_02123</name>
</gene>
<dbReference type="GO" id="GO:0071973">
    <property type="term" value="P:bacterial-type flagellum-dependent cell motility"/>
    <property type="evidence" value="ECO:0007669"/>
    <property type="project" value="InterPro"/>
</dbReference>
<dbReference type="InterPro" id="IPR013384">
    <property type="entry name" value="Flagell_FlgL"/>
</dbReference>
<keyword evidence="5" id="KW-0975">Bacterial flagellum</keyword>
<sequence>MSLRLSTAQMHFQSLENLRARQAEISKYQQQIASGVKLTRGADDPTGIADAKRLEHMLASLDQFDRNSTLLSDRLRQQETALADAGDALQRAQELAIQANNGTLSDSDRHTIALELRGLRERMLQIANRDDGRGRQLFAGTQDGVQPFVTGASGVSYLGNDGQNLVDVAPDTALADTDPGSRVFMQIPTGDGISRGRAAASNTGSGILQTAQITNPTLWNGATLELRFLSASSYEVVDGSGNPLSPPVTGTYTPGQAINAQGAQFVVTGAPAAGDSFTIQRAPTQDIFATLQQLADALDTPGNTPADVARRTNALRAGQEDLARAESHMLDLRGKTGIRMQDLETTDNIRGGNVVAMTEMLSKVRDTDLADAISKLQYNLTALDAAQRMMARMQGSSLFDKL</sequence>
<dbReference type="Gene3D" id="1.20.1330.10">
    <property type="entry name" value="f41 fragment of flagellin, N-terminal domain"/>
    <property type="match status" value="1"/>
</dbReference>
<keyword evidence="7" id="KW-0282">Flagellum</keyword>
<name>A0A1M5A6V7_9GAMM</name>
<evidence type="ECO:0000313" key="8">
    <source>
        <dbReference type="Proteomes" id="UP000242857"/>
    </source>
</evidence>
<dbReference type="SUPFAM" id="SSF64518">
    <property type="entry name" value="Phase 1 flagellin"/>
    <property type="match status" value="1"/>
</dbReference>
<evidence type="ECO:0000259" key="6">
    <source>
        <dbReference type="Pfam" id="PF00669"/>
    </source>
</evidence>
<dbReference type="InterPro" id="IPR001492">
    <property type="entry name" value="Flagellin"/>
</dbReference>
<keyword evidence="8" id="KW-1185">Reference proteome</keyword>
<accession>A0A1M5A6V7</accession>
<dbReference type="EMBL" id="FQUK01000048">
    <property type="protein sequence ID" value="SHF25776.1"/>
    <property type="molecule type" value="Genomic_DNA"/>
</dbReference>
<dbReference type="GO" id="GO:0009424">
    <property type="term" value="C:bacterial-type flagellum hook"/>
    <property type="evidence" value="ECO:0007669"/>
    <property type="project" value="InterPro"/>
</dbReference>
<dbReference type="OrthoDB" id="9768249at2"/>
<keyword evidence="7" id="KW-0969">Cilium</keyword>
<evidence type="ECO:0000256" key="1">
    <source>
        <dbReference type="ARBA" id="ARBA00004365"/>
    </source>
</evidence>
<dbReference type="GO" id="GO:0005198">
    <property type="term" value="F:structural molecule activity"/>
    <property type="evidence" value="ECO:0007669"/>
    <property type="project" value="InterPro"/>
</dbReference>
<dbReference type="NCBIfam" id="TIGR02550">
    <property type="entry name" value="flagell_flgL"/>
    <property type="match status" value="1"/>
</dbReference>
<protein>
    <submittedName>
        <fullName evidence="7">Flagellar hook-associated protein 3 FlgL</fullName>
    </submittedName>
</protein>
<dbReference type="RefSeq" id="WP_072756523.1">
    <property type="nucleotide sequence ID" value="NZ_FQUK01000048.1"/>
</dbReference>
<evidence type="ECO:0000256" key="4">
    <source>
        <dbReference type="ARBA" id="ARBA00022525"/>
    </source>
</evidence>
<dbReference type="Pfam" id="PF00669">
    <property type="entry name" value="Flagellin_N"/>
    <property type="match status" value="1"/>
</dbReference>
<feature type="domain" description="Flagellin N-terminal" evidence="6">
    <location>
        <begin position="6"/>
        <end position="142"/>
    </location>
</feature>
<evidence type="ECO:0000256" key="2">
    <source>
        <dbReference type="ARBA" id="ARBA00004613"/>
    </source>
</evidence>
<dbReference type="PANTHER" id="PTHR42792">
    <property type="entry name" value="FLAGELLIN"/>
    <property type="match status" value="1"/>
</dbReference>
<dbReference type="AlphaFoldDB" id="A0A1M5A6V7"/>
<dbReference type="Proteomes" id="UP000242857">
    <property type="component" value="Unassembled WGS sequence"/>
</dbReference>
<comment type="similarity">
    <text evidence="3">Belongs to the bacterial flagellin family.</text>
</comment>
<dbReference type="InterPro" id="IPR001029">
    <property type="entry name" value="Flagellin_N"/>
</dbReference>
<keyword evidence="4" id="KW-0964">Secreted</keyword>
<evidence type="ECO:0000256" key="3">
    <source>
        <dbReference type="ARBA" id="ARBA00005709"/>
    </source>
</evidence>
<organism evidence="7 8">
    <name type="scientific">Thermomonas hydrothermalis</name>
    <dbReference type="NCBI Taxonomy" id="213588"/>
    <lineage>
        <taxon>Bacteria</taxon>
        <taxon>Pseudomonadati</taxon>
        <taxon>Pseudomonadota</taxon>
        <taxon>Gammaproteobacteria</taxon>
        <taxon>Lysobacterales</taxon>
        <taxon>Lysobacteraceae</taxon>
        <taxon>Thermomonas</taxon>
    </lineage>
</organism>
<dbReference type="PANTHER" id="PTHR42792:SF1">
    <property type="entry name" value="FLAGELLAR HOOK-ASSOCIATED PROTEIN 3"/>
    <property type="match status" value="1"/>
</dbReference>
<reference evidence="8" key="1">
    <citation type="submission" date="2016-11" db="EMBL/GenBank/DDBJ databases">
        <authorList>
            <person name="Varghese N."/>
            <person name="Submissions S."/>
        </authorList>
    </citation>
    <scope>NUCLEOTIDE SEQUENCE [LARGE SCALE GENOMIC DNA]</scope>
    <source>
        <strain evidence="8">DSM 14834</strain>
    </source>
</reference>
<keyword evidence="7" id="KW-0966">Cell projection</keyword>
<evidence type="ECO:0000256" key="5">
    <source>
        <dbReference type="ARBA" id="ARBA00023143"/>
    </source>
</evidence>